<dbReference type="AlphaFoldDB" id="A0A508AI81"/>
<dbReference type="PANTHER" id="PTHR21180">
    <property type="entry name" value="ENDONUCLEASE/EXONUCLEASE/PHOSPHATASE FAMILY DOMAIN-CONTAINING PROTEIN 1"/>
    <property type="match status" value="1"/>
</dbReference>
<proteinExistence type="predicted"/>
<evidence type="ECO:0000313" key="3">
    <source>
        <dbReference type="Proteomes" id="UP000318212"/>
    </source>
</evidence>
<comment type="caution">
    <text evidence="2">The sequence shown here is derived from an EMBL/GenBank/DDBJ whole genome shotgun (WGS) entry which is preliminary data.</text>
</comment>
<name>A0A508AI81_9GAMM</name>
<accession>A0A508AI81</accession>
<evidence type="ECO:0000313" key="2">
    <source>
        <dbReference type="EMBL" id="TQD48281.1"/>
    </source>
</evidence>
<sequence length="116" mass="12535">MSPFKPILKSVAFALLMVWAVLTGIVLAAERVDINTADADRLDRVLTNVGPARAAAIIEYRRLNGPFRSAEELALVRGIGLKTVEKNRDRIEVGTPRAHRPASASGALPRIVPVTP</sequence>
<dbReference type="OrthoDB" id="7510573at2"/>
<dbReference type="NCBIfam" id="TIGR00426">
    <property type="entry name" value="competence protein ComEA helix-hairpin-helix repeat region"/>
    <property type="match status" value="1"/>
</dbReference>
<evidence type="ECO:0000256" key="1">
    <source>
        <dbReference type="SAM" id="MobiDB-lite"/>
    </source>
</evidence>
<organism evidence="2 3">
    <name type="scientific">Marilutibacter aestuarii</name>
    <dbReference type="NCBI Taxonomy" id="1706195"/>
    <lineage>
        <taxon>Bacteria</taxon>
        <taxon>Pseudomonadati</taxon>
        <taxon>Pseudomonadota</taxon>
        <taxon>Gammaproteobacteria</taxon>
        <taxon>Lysobacterales</taxon>
        <taxon>Lysobacteraceae</taxon>
        <taxon>Marilutibacter</taxon>
    </lineage>
</organism>
<dbReference type="Gene3D" id="1.10.150.320">
    <property type="entry name" value="Photosystem II 12 kDa extrinsic protein"/>
    <property type="match status" value="1"/>
</dbReference>
<dbReference type="RefSeq" id="WP_141517682.1">
    <property type="nucleotide sequence ID" value="NZ_VICE01000048.1"/>
</dbReference>
<gene>
    <name evidence="2" type="ORF">FKV25_04895</name>
</gene>
<dbReference type="SUPFAM" id="SSF47781">
    <property type="entry name" value="RuvA domain 2-like"/>
    <property type="match status" value="1"/>
</dbReference>
<dbReference type="GO" id="GO:0015627">
    <property type="term" value="C:type II protein secretion system complex"/>
    <property type="evidence" value="ECO:0007669"/>
    <property type="project" value="TreeGrafter"/>
</dbReference>
<dbReference type="PANTHER" id="PTHR21180:SF32">
    <property type="entry name" value="ENDONUCLEASE_EXONUCLEASE_PHOSPHATASE FAMILY DOMAIN-CONTAINING PROTEIN 1"/>
    <property type="match status" value="1"/>
</dbReference>
<keyword evidence="3" id="KW-1185">Reference proteome</keyword>
<dbReference type="InterPro" id="IPR051675">
    <property type="entry name" value="Endo/Exo/Phosphatase_dom_1"/>
</dbReference>
<dbReference type="GO" id="GO:0015628">
    <property type="term" value="P:protein secretion by the type II secretion system"/>
    <property type="evidence" value="ECO:0007669"/>
    <property type="project" value="TreeGrafter"/>
</dbReference>
<dbReference type="Proteomes" id="UP000318212">
    <property type="component" value="Unassembled WGS sequence"/>
</dbReference>
<reference evidence="2 3" key="1">
    <citation type="submission" date="2019-06" db="EMBL/GenBank/DDBJ databases">
        <title>Lysobacter alkalisoli sp. nov. isolated from saline soil.</title>
        <authorList>
            <person name="Sun J.-Q."/>
            <person name="Xu L."/>
        </authorList>
    </citation>
    <scope>NUCLEOTIDE SEQUENCE [LARGE SCALE GENOMIC DNA]</scope>
    <source>
        <strain evidence="2 3">JCM 31130</strain>
    </source>
</reference>
<dbReference type="InterPro" id="IPR004509">
    <property type="entry name" value="Competence_ComEA_HhH"/>
</dbReference>
<protein>
    <submittedName>
        <fullName evidence="2">Helix-hairpin-helix domain-containing protein</fullName>
    </submittedName>
</protein>
<dbReference type="EMBL" id="VICE01000048">
    <property type="protein sequence ID" value="TQD48281.1"/>
    <property type="molecule type" value="Genomic_DNA"/>
</dbReference>
<dbReference type="Pfam" id="PF12836">
    <property type="entry name" value="HHH_3"/>
    <property type="match status" value="1"/>
</dbReference>
<feature type="region of interest" description="Disordered" evidence="1">
    <location>
        <begin position="90"/>
        <end position="116"/>
    </location>
</feature>
<dbReference type="InterPro" id="IPR010994">
    <property type="entry name" value="RuvA_2-like"/>
</dbReference>